<keyword evidence="1" id="KW-0472">Membrane</keyword>
<keyword evidence="1" id="KW-0812">Transmembrane</keyword>
<feature type="non-terminal residue" evidence="2">
    <location>
        <position position="126"/>
    </location>
</feature>
<name>A0A7J6Q2J5_PEROL</name>
<feature type="transmembrane region" description="Helical" evidence="1">
    <location>
        <begin position="70"/>
        <end position="91"/>
    </location>
</feature>
<comment type="caution">
    <text evidence="2">The sequence shown here is derived from an EMBL/GenBank/DDBJ whole genome shotgun (WGS) entry which is preliminary data.</text>
</comment>
<organism evidence="2 3">
    <name type="scientific">Perkinsus olseni</name>
    <name type="common">Perkinsus atlanticus</name>
    <dbReference type="NCBI Taxonomy" id="32597"/>
    <lineage>
        <taxon>Eukaryota</taxon>
        <taxon>Sar</taxon>
        <taxon>Alveolata</taxon>
        <taxon>Perkinsozoa</taxon>
        <taxon>Perkinsea</taxon>
        <taxon>Perkinsida</taxon>
        <taxon>Perkinsidae</taxon>
        <taxon>Perkinsus</taxon>
    </lineage>
</organism>
<feature type="transmembrane region" description="Helical" evidence="1">
    <location>
        <begin position="103"/>
        <end position="122"/>
    </location>
</feature>
<evidence type="ECO:0000313" key="3">
    <source>
        <dbReference type="Proteomes" id="UP000574390"/>
    </source>
</evidence>
<keyword evidence="1" id="KW-1133">Transmembrane helix</keyword>
<reference evidence="2 3" key="1">
    <citation type="submission" date="2020-04" db="EMBL/GenBank/DDBJ databases">
        <title>Perkinsus olseni comparative genomics.</title>
        <authorList>
            <person name="Bogema D.R."/>
        </authorList>
    </citation>
    <scope>NUCLEOTIDE SEQUENCE [LARGE SCALE GENOMIC DNA]</scope>
    <source>
        <strain evidence="2">ATCC PRA-205</strain>
    </source>
</reference>
<protein>
    <submittedName>
        <fullName evidence="2">Uncharacterized protein</fullName>
    </submittedName>
</protein>
<feature type="transmembrane region" description="Helical" evidence="1">
    <location>
        <begin position="44"/>
        <end position="63"/>
    </location>
</feature>
<accession>A0A7J6Q2J5</accession>
<dbReference type="AlphaFoldDB" id="A0A7J6Q2J5"/>
<dbReference type="Proteomes" id="UP000574390">
    <property type="component" value="Unassembled WGS sequence"/>
</dbReference>
<evidence type="ECO:0000256" key="1">
    <source>
        <dbReference type="SAM" id="Phobius"/>
    </source>
</evidence>
<proteinExistence type="predicted"/>
<evidence type="ECO:0000313" key="2">
    <source>
        <dbReference type="EMBL" id="KAF4702372.1"/>
    </source>
</evidence>
<sequence length="126" mass="13914">MIDVLSETTTFHFMVQRDYGFGHRRGLRYHHHTDVCPPPTPDPWYLPMLLSGPGVALVAFLDLRNYTLQAISAAFSVFLGLGAGALVHYIYDVASGGNYSRVWAALVLYPYTIIPALGMPAAKCKL</sequence>
<gene>
    <name evidence="2" type="ORF">FOZ62_014252</name>
</gene>
<dbReference type="EMBL" id="JABANM010032767">
    <property type="protein sequence ID" value="KAF4702372.1"/>
    <property type="molecule type" value="Genomic_DNA"/>
</dbReference>